<protein>
    <submittedName>
        <fullName evidence="1">Uncharacterized protein</fullName>
    </submittedName>
</protein>
<dbReference type="GeneID" id="10796249"/>
<dbReference type="eggNOG" id="arCOG10663">
    <property type="taxonomic scope" value="Archaea"/>
</dbReference>
<proteinExistence type="predicted"/>
<evidence type="ECO:0000313" key="2">
    <source>
        <dbReference type="Proteomes" id="UP000006794"/>
    </source>
</evidence>
<dbReference type="AlphaFoldDB" id="F8DBD2"/>
<accession>F8DBD2</accession>
<dbReference type="KEGG" id="hxa:Halxa_1279"/>
<dbReference type="HOGENOM" id="CLU_1048101_0_0_2"/>
<dbReference type="EMBL" id="CP002839">
    <property type="protein sequence ID" value="AEH35912.1"/>
    <property type="molecule type" value="Genomic_DNA"/>
</dbReference>
<name>F8DBD2_HALXS</name>
<gene>
    <name evidence="1" type="ordered locus">Halxa_1279</name>
</gene>
<dbReference type="Proteomes" id="UP000006794">
    <property type="component" value="Chromosome"/>
</dbReference>
<reference evidence="1 2" key="1">
    <citation type="journal article" date="2012" name="Stand. Genomic Sci.">
        <title>Complete genome sequence of Halopiger xanaduensis type strain (SH-6(T)).</title>
        <authorList>
            <person name="Anderson I."/>
            <person name="Tindall B.J."/>
            <person name="Rohde M."/>
            <person name="Lucas S."/>
            <person name="Han J."/>
            <person name="Lapidus A."/>
            <person name="Cheng J.F."/>
            <person name="Goodwin L."/>
            <person name="Pitluck S."/>
            <person name="Peters L."/>
            <person name="Pati A."/>
            <person name="Mikhailova N."/>
            <person name="Pagani I."/>
            <person name="Teshima H."/>
            <person name="Han C."/>
            <person name="Tapia R."/>
            <person name="Land M."/>
            <person name="Woyke T."/>
            <person name="Klenk H.P."/>
            <person name="Kyrpides N."/>
            <person name="Ivanova N."/>
        </authorList>
    </citation>
    <scope>NUCLEOTIDE SEQUENCE [LARGE SCALE GENOMIC DNA]</scope>
    <source>
        <strain evidence="2">DSM 18323 / JCM 14033 / SH-6</strain>
    </source>
</reference>
<evidence type="ECO:0000313" key="1">
    <source>
        <dbReference type="EMBL" id="AEH35912.1"/>
    </source>
</evidence>
<keyword evidence="2" id="KW-1185">Reference proteome</keyword>
<organism evidence="1 2">
    <name type="scientific">Halopiger xanaduensis (strain DSM 18323 / JCM 14033 / SH-6)</name>
    <dbReference type="NCBI Taxonomy" id="797210"/>
    <lineage>
        <taxon>Archaea</taxon>
        <taxon>Methanobacteriati</taxon>
        <taxon>Methanobacteriota</taxon>
        <taxon>Stenosarchaea group</taxon>
        <taxon>Halobacteria</taxon>
        <taxon>Halobacteriales</taxon>
        <taxon>Natrialbaceae</taxon>
        <taxon>Halopiger</taxon>
    </lineage>
</organism>
<dbReference type="OrthoDB" id="377187at2157"/>
<sequence length="265" mass="28709">MTDHSERRVDSTHELVVRTAALEGDDRHLAMTAIDAAATPADRCWLRLEDEAFAGAYPARTERLRDAFECVRTDGSLAAYRAPATDDALGIVRSLLTVPSWHGHVALESVRLERSGAPYLSYDPDHRNFDLDAETAADAVDAVATALEGTPAGVVSTEPRRWTVDGTPFELAGASLCYETDGPLGTSSRACFRCSRVADIDVEPAHRRLTLEWTDPPDAPRPIAALGGVLERLGPERPTTMRVDSRAGFEAARDGLTELLTAVEN</sequence>
<dbReference type="RefSeq" id="WP_013878810.1">
    <property type="nucleotide sequence ID" value="NC_015666.1"/>
</dbReference>